<dbReference type="PROSITE" id="PS50181">
    <property type="entry name" value="FBOX"/>
    <property type="match status" value="1"/>
</dbReference>
<feature type="region of interest" description="Disordered" evidence="2">
    <location>
        <begin position="376"/>
        <end position="417"/>
    </location>
</feature>
<dbReference type="CDD" id="cd22100">
    <property type="entry name" value="F-box_FBXO28"/>
    <property type="match status" value="1"/>
</dbReference>
<name>A0A182YKW4_ANOST</name>
<reference evidence="4" key="1">
    <citation type="journal article" date="2014" name="Genome Biol.">
        <title>Genome analysis of a major urban malaria vector mosquito, Anopheles stephensi.</title>
        <authorList>
            <person name="Jiang X."/>
            <person name="Peery A."/>
            <person name="Hall A.B."/>
            <person name="Sharma A."/>
            <person name="Chen X.G."/>
            <person name="Waterhouse R.M."/>
            <person name="Komissarov A."/>
            <person name="Riehle M.M."/>
            <person name="Shouche Y."/>
            <person name="Sharakhova M.V."/>
            <person name="Lawson D."/>
            <person name="Pakpour N."/>
            <person name="Arensburger P."/>
            <person name="Davidson V.L."/>
            <person name="Eiglmeier K."/>
            <person name="Emrich S."/>
            <person name="George P."/>
            <person name="Kennedy R.C."/>
            <person name="Mane S.P."/>
            <person name="Maslen G."/>
            <person name="Oringanje C."/>
            <person name="Qi Y."/>
            <person name="Settlage R."/>
            <person name="Tojo M."/>
            <person name="Tubio J.M."/>
            <person name="Unger M.F."/>
            <person name="Wang B."/>
            <person name="Vernick K.D."/>
            <person name="Ribeiro J.M."/>
            <person name="James A.A."/>
            <person name="Michel K."/>
            <person name="Riehle M.A."/>
            <person name="Luckhart S."/>
            <person name="Sharakhov I.V."/>
            <person name="Tu Z."/>
        </authorList>
    </citation>
    <scope>NUCLEOTIDE SEQUENCE [LARGE SCALE GENOMIC DNA]</scope>
    <source>
        <strain evidence="4">Indian</strain>
    </source>
</reference>
<dbReference type="InterPro" id="IPR001810">
    <property type="entry name" value="F-box_dom"/>
</dbReference>
<organism evidence="3 4">
    <name type="scientific">Anopheles stephensi</name>
    <name type="common">Indo-Pakistan malaria mosquito</name>
    <dbReference type="NCBI Taxonomy" id="30069"/>
    <lineage>
        <taxon>Eukaryota</taxon>
        <taxon>Metazoa</taxon>
        <taxon>Ecdysozoa</taxon>
        <taxon>Arthropoda</taxon>
        <taxon>Hexapoda</taxon>
        <taxon>Insecta</taxon>
        <taxon>Pterygota</taxon>
        <taxon>Neoptera</taxon>
        <taxon>Endopterygota</taxon>
        <taxon>Diptera</taxon>
        <taxon>Nematocera</taxon>
        <taxon>Culicoidea</taxon>
        <taxon>Culicidae</taxon>
        <taxon>Anophelinae</taxon>
        <taxon>Anopheles</taxon>
    </lineage>
</organism>
<dbReference type="AlphaFoldDB" id="A0A182YKW4"/>
<dbReference type="VEuPathDB" id="VectorBase:ASTEI20_034409"/>
<dbReference type="STRING" id="30069.A0A182YKW4"/>
<evidence type="ECO:0000313" key="4">
    <source>
        <dbReference type="Proteomes" id="UP000076408"/>
    </source>
</evidence>
<protein>
    <submittedName>
        <fullName evidence="3">F-box domain-containing protein</fullName>
    </submittedName>
</protein>
<dbReference type="VEuPathDB" id="VectorBase:ASTEI20_030791"/>
<keyword evidence="1" id="KW-0175">Coiled coil</keyword>
<dbReference type="Proteomes" id="UP000076408">
    <property type="component" value="Unassembled WGS sequence"/>
</dbReference>
<proteinExistence type="predicted"/>
<evidence type="ECO:0000256" key="1">
    <source>
        <dbReference type="SAM" id="Coils"/>
    </source>
</evidence>
<dbReference type="PANTHER" id="PTHR36695">
    <property type="entry name" value="AGAP008648-PA"/>
    <property type="match status" value="1"/>
</dbReference>
<evidence type="ECO:0000313" key="3">
    <source>
        <dbReference type="EnsemblMetazoa" id="ASTEI09100-PA"/>
    </source>
</evidence>
<accession>A0A182YKW4</accession>
<sequence>MDSTGDDPVPSGGACINFLDLPDCMIEHVLEYLTYDEIAKKRIVCRKIDRICQSLLNRGFIKMIRKHNMNLKAIKSQLPRRESERRNHPLSKHSDILTCIETRISMLSMTYSKFIEKELCCFIPGKVIDEVLNILGLIENTSRPLRAHEVLQELRDISSMAIEHFDENIAHRLKKIIGVQHHPKLGSHHSLPFPAASFIQHEVMLPCDVNGEKFIIPTLTPISSQQTQKLGVPSAASSSSSPSSASSAALGGLYCQSSYSASCENNSSIARINHKTRKMRYDINRIDHTISSFKAEMRSMRLMLVRCGAEIKELRRRLEESETKNLELLANINQLGFGAPSVGAEPSDATSTAAIKQCSIKPRACTSMLKRLYTDTESQSASPTVVVPPGSETSETDRETSQEQESTGGSCAAKRHGNVKNYNEPLDYIPTKNLLHVGHTNSSTVFKIGILGRYDGIIRFGASLYPYKSNVIEIVIGGHGNTRSLGRRQYRAVANVHSNHMLAEAFTPDLLSSDRPTMFRVELFKEGPIQVSIDGQDHPFLSFKDSTNIPFNYLAFTKWKTDVLVFYDCPLETSNSYNSVTNYHGPVQYFPTDSFLNVGRTRFSKLYKIAIVGPSDGHIRFGKSVFPYNSDVIEIVLGGWGNTKSAGRRQHRTASNQHTNHVLAEAQTPNLMSPFRPVMFVLEVFDDGRVEVCLHGQTMPFLSFTDSNRTPVNYMAFTKWEYNLIFFYDCPLSLIGVEMKSLTGVVIVVLVKVLDITAFHRNPFDVIRGCKQYDWVSSYDEALTYFPVANLLHVGLKEKSQIFKIAILGPNDGLIRFGESLYPYDKDVIEIVLGGWANSKSAGRRQHRTASNKNTNHQLVEAQTPNLMSQYRPVMFVLEVFHNGTVQVSIDGQDHPFLSFYDSNRTRPHYMAFTKWDKEVVFFYDCPLDNVNTLYESLLLNCTVA</sequence>
<dbReference type="SUPFAM" id="SSF81383">
    <property type="entry name" value="F-box domain"/>
    <property type="match status" value="1"/>
</dbReference>
<feature type="coiled-coil region" evidence="1">
    <location>
        <begin position="304"/>
        <end position="331"/>
    </location>
</feature>
<dbReference type="Pfam" id="PF12248">
    <property type="entry name" value="Methyltransf_FA"/>
    <property type="match status" value="3"/>
</dbReference>
<dbReference type="PANTHER" id="PTHR36695:SF12">
    <property type="entry name" value="AGAP008648-PA"/>
    <property type="match status" value="1"/>
</dbReference>
<evidence type="ECO:0000256" key="2">
    <source>
        <dbReference type="SAM" id="MobiDB-lite"/>
    </source>
</evidence>
<keyword evidence="4" id="KW-1185">Reference proteome</keyword>
<dbReference type="EnsemblMetazoa" id="ASTEI09100-RA">
    <property type="protein sequence ID" value="ASTEI09100-PA"/>
    <property type="gene ID" value="ASTEI09100"/>
</dbReference>
<dbReference type="VEuPathDB" id="VectorBase:ASTEI09100"/>
<dbReference type="VEuPathDB" id="VectorBase:ASTE006196"/>
<dbReference type="OMA" id="MAFTKWD"/>
<dbReference type="VEuPathDB" id="VectorBase:ASTEI20_035050"/>
<reference evidence="3" key="2">
    <citation type="submission" date="2020-05" db="UniProtKB">
        <authorList>
            <consortium name="EnsemblMetazoa"/>
        </authorList>
    </citation>
    <scope>IDENTIFICATION</scope>
    <source>
        <strain evidence="3">Indian</strain>
    </source>
</reference>
<dbReference type="InterPro" id="IPR022041">
    <property type="entry name" value="Methyltransf_FA"/>
</dbReference>
<dbReference type="InterPro" id="IPR036047">
    <property type="entry name" value="F-box-like_dom_sf"/>
</dbReference>